<keyword evidence="1" id="KW-0732">Signal</keyword>
<comment type="caution">
    <text evidence="2">The sequence shown here is derived from an EMBL/GenBank/DDBJ whole genome shotgun (WGS) entry which is preliminary data.</text>
</comment>
<dbReference type="SUPFAM" id="SSF53850">
    <property type="entry name" value="Periplasmic binding protein-like II"/>
    <property type="match status" value="1"/>
</dbReference>
<name>A0A839A723_9LACT</name>
<dbReference type="RefSeq" id="WP_218931304.1">
    <property type="nucleotide sequence ID" value="NZ_JACAOA010000018.1"/>
</dbReference>
<dbReference type="EMBL" id="JACAOA010000018">
    <property type="protein sequence ID" value="MBA5729614.1"/>
    <property type="molecule type" value="Genomic_DNA"/>
</dbReference>
<dbReference type="Gene3D" id="3.40.190.10">
    <property type="entry name" value="Periplasmic binding protein-like II"/>
    <property type="match status" value="2"/>
</dbReference>
<gene>
    <name evidence="2" type="ORF">HW423_07435</name>
</gene>
<dbReference type="Proteomes" id="UP000571018">
    <property type="component" value="Unassembled WGS sequence"/>
</dbReference>
<dbReference type="PANTHER" id="PTHR43649:SF12">
    <property type="entry name" value="DIACETYLCHITOBIOSE BINDING PROTEIN DASA"/>
    <property type="match status" value="1"/>
</dbReference>
<keyword evidence="3" id="KW-1185">Reference proteome</keyword>
<protein>
    <submittedName>
        <fullName evidence="2">Extracellular solute-binding protein</fullName>
    </submittedName>
</protein>
<dbReference type="Pfam" id="PF01547">
    <property type="entry name" value="SBP_bac_1"/>
    <property type="match status" value="1"/>
</dbReference>
<organism evidence="2 3">
    <name type="scientific">Ruoffia halotolerans</name>
    <dbReference type="NCBI Taxonomy" id="2748684"/>
    <lineage>
        <taxon>Bacteria</taxon>
        <taxon>Bacillati</taxon>
        <taxon>Bacillota</taxon>
        <taxon>Bacilli</taxon>
        <taxon>Lactobacillales</taxon>
        <taxon>Aerococcaceae</taxon>
        <taxon>Ruoffia</taxon>
    </lineage>
</organism>
<proteinExistence type="predicted"/>
<dbReference type="AlphaFoldDB" id="A0A839A723"/>
<feature type="chain" id="PRO_5032757637" evidence="1">
    <location>
        <begin position="32"/>
        <end position="567"/>
    </location>
</feature>
<evidence type="ECO:0000313" key="2">
    <source>
        <dbReference type="EMBL" id="MBA5729614.1"/>
    </source>
</evidence>
<evidence type="ECO:0000256" key="1">
    <source>
        <dbReference type="SAM" id="SignalP"/>
    </source>
</evidence>
<feature type="signal peptide" evidence="1">
    <location>
        <begin position="1"/>
        <end position="31"/>
    </location>
</feature>
<dbReference type="InterPro" id="IPR006059">
    <property type="entry name" value="SBP"/>
</dbReference>
<reference evidence="2 3" key="1">
    <citation type="submission" date="2020-06" db="EMBL/GenBank/DDBJ databases">
        <title>Reclassification of Facklamia ignava, Facklamia soureckii and Facklami tabacinasalis as Falseniella iganva gen. nov., comb. nov., Hutsoniella ignava gen. nov., comb. nov., and Ruoffia tabacinasalis gen. nov., comb. nov and description of Ruoffia haltotolerans sp. nov., isolated from hypersaline Inland Sea of Qatar.</title>
        <authorList>
            <person name="Fotedar R."/>
            <person name="Sankaranarayanan K."/>
            <person name="Lawson P."/>
            <person name="Caldwell M."/>
            <person name="Zeyara A."/>
            <person name="Al Malki A."/>
            <person name="Ali M."/>
        </authorList>
    </citation>
    <scope>NUCLEOTIDE SEQUENCE [LARGE SCALE GENOMIC DNA]</scope>
    <source>
        <strain evidence="2 3">INB8</strain>
    </source>
</reference>
<evidence type="ECO:0000313" key="3">
    <source>
        <dbReference type="Proteomes" id="UP000571018"/>
    </source>
</evidence>
<sequence length="567" mass="63458">MKNILKKALVTLTASMTLVSPLLTQAPAVLAQETESENFIADRTITGLIFQSAGDASVEIPQEILDEIKRQTGVTFELQTVTSDDSITALAAGLAAGDLPDFIAYYLNDSGRPEMQFLLKAANEGQFHDLTPLMQQEGLEVYNKYLEEGYLPVDTQENIMFRNEWGGASYLMHMAIQREGAQKPVNPQIGGLYIRSDIAEDLGVEYDEINTSEELHALGQEIQAAGYTDDNGVPVTPFGPTVWGGSERPWLYQDLMWTGSTGEPFMEDEEGNILHEAQSPVLMERVNQVHKYMAEGLMTQEYYTMNETRAQEGVINGSFGIVTDIHSYRPEISDLSYIPLGDLQRADGTDDMVVSYKSGYAGWSIPSTTENPEEVMQFADWMASREGKLLYFYGIEGRDYELDENGNPQVFPEVVEEFDTNPELAKLRGFRGVRSFWGEHLGYTDMDNMADFGEANWGDNVRAEDETDIAGKQIEELVNYDEQFENARVEDGLSVQSYLFEFEGDEGTLATALARYQEDVLRMYYAGSTEGAQQILDETLSNLEAAGLNEFIDFVEQKRADGDVVRF</sequence>
<dbReference type="PANTHER" id="PTHR43649">
    <property type="entry name" value="ARABINOSE-BINDING PROTEIN-RELATED"/>
    <property type="match status" value="1"/>
</dbReference>
<dbReference type="InterPro" id="IPR050490">
    <property type="entry name" value="Bact_solute-bd_prot1"/>
</dbReference>
<accession>A0A839A723</accession>